<keyword evidence="2" id="KW-0805">Transcription regulation</keyword>
<dbReference type="Pfam" id="PF08281">
    <property type="entry name" value="Sigma70_r4_2"/>
    <property type="match status" value="1"/>
</dbReference>
<protein>
    <submittedName>
        <fullName evidence="8">SigE family RNA polymerase sigma factor</fullName>
    </submittedName>
</protein>
<dbReference type="Pfam" id="PF04542">
    <property type="entry name" value="Sigma70_r2"/>
    <property type="match status" value="1"/>
</dbReference>
<organism evidence="8 9">
    <name type="scientific">Plantactinospora alkalitolerans</name>
    <dbReference type="NCBI Taxonomy" id="2789879"/>
    <lineage>
        <taxon>Bacteria</taxon>
        <taxon>Bacillati</taxon>
        <taxon>Actinomycetota</taxon>
        <taxon>Actinomycetes</taxon>
        <taxon>Micromonosporales</taxon>
        <taxon>Micromonosporaceae</taxon>
        <taxon>Plantactinospora</taxon>
    </lineage>
</organism>
<dbReference type="Gene3D" id="1.10.10.10">
    <property type="entry name" value="Winged helix-like DNA-binding domain superfamily/Winged helix DNA-binding domain"/>
    <property type="match status" value="1"/>
</dbReference>
<sequence length="180" mass="20405">MNRDDEQEFREFFRVRFDALRALAYLTCGDWQAAEDAVSRSLAKLYVRWHRIDSPLGYAQRMVVRAAIDEGRRPWRRETSVGGNLPDQIVADPSGNTDERLRLREALLQVPPRQRAVLVLRYYEGLSVEETATALRLATGTVKSQSARGLSTLRKALGVAEIHTGRNAMSSEESYELRPA</sequence>
<dbReference type="SUPFAM" id="SSF88946">
    <property type="entry name" value="Sigma2 domain of RNA polymerase sigma factors"/>
    <property type="match status" value="1"/>
</dbReference>
<dbReference type="PANTHER" id="PTHR43133">
    <property type="entry name" value="RNA POLYMERASE ECF-TYPE SIGMA FACTO"/>
    <property type="match status" value="1"/>
</dbReference>
<comment type="caution">
    <text evidence="8">The sequence shown here is derived from an EMBL/GenBank/DDBJ whole genome shotgun (WGS) entry which is preliminary data.</text>
</comment>
<accession>A0ABS0GNJ6</accession>
<dbReference type="NCBIfam" id="TIGR02983">
    <property type="entry name" value="SigE-fam_strep"/>
    <property type="match status" value="1"/>
</dbReference>
<keyword evidence="5" id="KW-0804">Transcription</keyword>
<evidence type="ECO:0000259" key="6">
    <source>
        <dbReference type="Pfam" id="PF04542"/>
    </source>
</evidence>
<dbReference type="CDD" id="cd06171">
    <property type="entry name" value="Sigma70_r4"/>
    <property type="match status" value="1"/>
</dbReference>
<dbReference type="PANTHER" id="PTHR43133:SF50">
    <property type="entry name" value="ECF RNA POLYMERASE SIGMA FACTOR SIGM"/>
    <property type="match status" value="1"/>
</dbReference>
<dbReference type="InterPro" id="IPR007627">
    <property type="entry name" value="RNA_pol_sigma70_r2"/>
</dbReference>
<evidence type="ECO:0000256" key="1">
    <source>
        <dbReference type="ARBA" id="ARBA00010641"/>
    </source>
</evidence>
<evidence type="ECO:0000256" key="5">
    <source>
        <dbReference type="ARBA" id="ARBA00023163"/>
    </source>
</evidence>
<dbReference type="InterPro" id="IPR036388">
    <property type="entry name" value="WH-like_DNA-bd_sf"/>
</dbReference>
<evidence type="ECO:0000256" key="2">
    <source>
        <dbReference type="ARBA" id="ARBA00023015"/>
    </source>
</evidence>
<gene>
    <name evidence="8" type="ORF">I0C86_01915</name>
</gene>
<evidence type="ECO:0000259" key="7">
    <source>
        <dbReference type="Pfam" id="PF08281"/>
    </source>
</evidence>
<dbReference type="RefSeq" id="WP_196199432.1">
    <property type="nucleotide sequence ID" value="NZ_JADPUN010000040.1"/>
</dbReference>
<dbReference type="InterPro" id="IPR013249">
    <property type="entry name" value="RNA_pol_sigma70_r4_t2"/>
</dbReference>
<reference evidence="8 9" key="1">
    <citation type="submission" date="2020-11" db="EMBL/GenBank/DDBJ databases">
        <title>A novel isolate from a Black sea contaminated sediment with potential to produce alkanes: Plantactinospora alkalitolerans sp. nov.</title>
        <authorList>
            <person name="Carro L."/>
            <person name="Veyisoglu A."/>
            <person name="Guven K."/>
            <person name="Schumann P."/>
            <person name="Klenk H.-P."/>
            <person name="Sahin N."/>
        </authorList>
    </citation>
    <scope>NUCLEOTIDE SEQUENCE [LARGE SCALE GENOMIC DNA]</scope>
    <source>
        <strain evidence="8 9">S1510</strain>
    </source>
</reference>
<name>A0ABS0GNJ6_9ACTN</name>
<evidence type="ECO:0000313" key="9">
    <source>
        <dbReference type="Proteomes" id="UP000638560"/>
    </source>
</evidence>
<dbReference type="NCBIfam" id="TIGR02937">
    <property type="entry name" value="sigma70-ECF"/>
    <property type="match status" value="1"/>
</dbReference>
<evidence type="ECO:0000256" key="4">
    <source>
        <dbReference type="ARBA" id="ARBA00023125"/>
    </source>
</evidence>
<dbReference type="Gene3D" id="1.10.1740.10">
    <property type="match status" value="1"/>
</dbReference>
<feature type="domain" description="RNA polymerase sigma factor 70 region 4 type 2" evidence="7">
    <location>
        <begin position="101"/>
        <end position="153"/>
    </location>
</feature>
<dbReference type="SUPFAM" id="SSF88659">
    <property type="entry name" value="Sigma3 and sigma4 domains of RNA polymerase sigma factors"/>
    <property type="match status" value="1"/>
</dbReference>
<dbReference type="InterPro" id="IPR039425">
    <property type="entry name" value="RNA_pol_sigma-70-like"/>
</dbReference>
<dbReference type="EMBL" id="JADPUN010000040">
    <property type="protein sequence ID" value="MBF9127759.1"/>
    <property type="molecule type" value="Genomic_DNA"/>
</dbReference>
<dbReference type="InterPro" id="IPR014284">
    <property type="entry name" value="RNA_pol_sigma-70_dom"/>
</dbReference>
<dbReference type="InterPro" id="IPR013325">
    <property type="entry name" value="RNA_pol_sigma_r2"/>
</dbReference>
<evidence type="ECO:0000313" key="8">
    <source>
        <dbReference type="EMBL" id="MBF9127759.1"/>
    </source>
</evidence>
<keyword evidence="4" id="KW-0238">DNA-binding</keyword>
<proteinExistence type="inferred from homology"/>
<evidence type="ECO:0000256" key="3">
    <source>
        <dbReference type="ARBA" id="ARBA00023082"/>
    </source>
</evidence>
<comment type="similarity">
    <text evidence="1">Belongs to the sigma-70 factor family. ECF subfamily.</text>
</comment>
<dbReference type="InterPro" id="IPR013324">
    <property type="entry name" value="RNA_pol_sigma_r3/r4-like"/>
</dbReference>
<dbReference type="InterPro" id="IPR014325">
    <property type="entry name" value="RNA_pol_sigma-E_actinobac"/>
</dbReference>
<dbReference type="Proteomes" id="UP000638560">
    <property type="component" value="Unassembled WGS sequence"/>
</dbReference>
<keyword evidence="9" id="KW-1185">Reference proteome</keyword>
<keyword evidence="3" id="KW-0731">Sigma factor</keyword>
<feature type="domain" description="RNA polymerase sigma-70 region 2" evidence="6">
    <location>
        <begin position="19"/>
        <end position="76"/>
    </location>
</feature>